<keyword evidence="13" id="KW-1185">Reference proteome</keyword>
<keyword evidence="7 8" id="KW-1133">Transmembrane helix</keyword>
<evidence type="ECO:0000256" key="7">
    <source>
        <dbReference type="PROSITE-ProRule" id="PRU01193"/>
    </source>
</evidence>
<evidence type="ECO:0000256" key="2">
    <source>
        <dbReference type="ARBA" id="ARBA00006446"/>
    </source>
</evidence>
<keyword evidence="4" id="KW-0677">Repeat</keyword>
<reference evidence="13" key="1">
    <citation type="journal article" date="2019" name="Int. J. Syst. Evol. Microbiol.">
        <title>The Global Catalogue of Microorganisms (GCM) 10K type strain sequencing project: providing services to taxonomists for standard genome sequencing and annotation.</title>
        <authorList>
            <consortium name="The Broad Institute Genomics Platform"/>
            <consortium name="The Broad Institute Genome Sequencing Center for Infectious Disease"/>
            <person name="Wu L."/>
            <person name="Ma J."/>
        </authorList>
    </citation>
    <scope>NUCLEOTIDE SEQUENCE [LARGE SCALE GENOMIC DNA]</scope>
    <source>
        <strain evidence="13">CGMCC 1.16855</strain>
    </source>
</reference>
<evidence type="ECO:0000259" key="10">
    <source>
        <dbReference type="PROSITE" id="PS51371"/>
    </source>
</evidence>
<dbReference type="PANTHER" id="PTHR22777:SF32">
    <property type="entry name" value="UPF0053 INNER MEMBRANE PROTEIN YFJD"/>
    <property type="match status" value="1"/>
</dbReference>
<dbReference type="PROSITE" id="PS51846">
    <property type="entry name" value="CNNM"/>
    <property type="match status" value="1"/>
</dbReference>
<keyword evidence="9" id="KW-0732">Signal</keyword>
<organism evidence="12 13">
    <name type="scientific">Falsiroseomonas tokyonensis</name>
    <dbReference type="NCBI Taxonomy" id="430521"/>
    <lineage>
        <taxon>Bacteria</taxon>
        <taxon>Pseudomonadati</taxon>
        <taxon>Pseudomonadota</taxon>
        <taxon>Alphaproteobacteria</taxon>
        <taxon>Acetobacterales</taxon>
        <taxon>Roseomonadaceae</taxon>
        <taxon>Falsiroseomonas</taxon>
    </lineage>
</organism>
<comment type="subcellular location">
    <subcellularLocation>
        <location evidence="1">Cell membrane</location>
        <topology evidence="1">Multi-pass membrane protein</topology>
    </subcellularLocation>
</comment>
<protein>
    <submittedName>
        <fullName evidence="12">HlyC/CorC family transporter</fullName>
    </submittedName>
</protein>
<proteinExistence type="inferred from homology"/>
<dbReference type="Pfam" id="PF01595">
    <property type="entry name" value="CNNM"/>
    <property type="match status" value="1"/>
</dbReference>
<comment type="similarity">
    <text evidence="2">Belongs to the UPF0053 family. Hemolysin C subfamily.</text>
</comment>
<gene>
    <name evidence="12" type="ORF">ACFOD3_08200</name>
</gene>
<evidence type="ECO:0000256" key="5">
    <source>
        <dbReference type="ARBA" id="ARBA00023122"/>
    </source>
</evidence>
<feature type="domain" description="CBS" evidence="10">
    <location>
        <begin position="214"/>
        <end position="274"/>
    </location>
</feature>
<dbReference type="InterPro" id="IPR002550">
    <property type="entry name" value="CNNM"/>
</dbReference>
<dbReference type="CDD" id="cd04590">
    <property type="entry name" value="CBS_pair_CorC_HlyC_assoc"/>
    <property type="match status" value="1"/>
</dbReference>
<accession>A0ABV7BQB9</accession>
<feature type="domain" description="CNNM transmembrane" evidence="11">
    <location>
        <begin position="1"/>
        <end position="195"/>
    </location>
</feature>
<feature type="transmembrane region" description="Helical" evidence="8">
    <location>
        <begin position="92"/>
        <end position="111"/>
    </location>
</feature>
<feature type="domain" description="CBS" evidence="10">
    <location>
        <begin position="277"/>
        <end position="339"/>
    </location>
</feature>
<keyword evidence="3" id="KW-1003">Cell membrane</keyword>
<dbReference type="InterPro" id="IPR000644">
    <property type="entry name" value="CBS_dom"/>
</dbReference>
<evidence type="ECO:0000256" key="6">
    <source>
        <dbReference type="PROSITE-ProRule" id="PRU00703"/>
    </source>
</evidence>
<dbReference type="InterPro" id="IPR005170">
    <property type="entry name" value="Transptr-assoc_dom"/>
</dbReference>
<evidence type="ECO:0000256" key="8">
    <source>
        <dbReference type="SAM" id="Phobius"/>
    </source>
</evidence>
<dbReference type="Pfam" id="PF00571">
    <property type="entry name" value="CBS"/>
    <property type="match status" value="2"/>
</dbReference>
<dbReference type="InterPro" id="IPR044751">
    <property type="entry name" value="Ion_transp-like_CBS"/>
</dbReference>
<name>A0ABV7BQB9_9PROT</name>
<dbReference type="EMBL" id="JBHRSB010000002">
    <property type="protein sequence ID" value="MFC2999872.1"/>
    <property type="molecule type" value="Genomic_DNA"/>
</dbReference>
<dbReference type="PROSITE" id="PS51371">
    <property type="entry name" value="CBS"/>
    <property type="match status" value="2"/>
</dbReference>
<evidence type="ECO:0000313" key="13">
    <source>
        <dbReference type="Proteomes" id="UP001595420"/>
    </source>
</evidence>
<feature type="signal peptide" evidence="9">
    <location>
        <begin position="1"/>
        <end position="28"/>
    </location>
</feature>
<keyword evidence="7 8" id="KW-0812">Transmembrane</keyword>
<feature type="chain" id="PRO_5045455475" evidence="9">
    <location>
        <begin position="29"/>
        <end position="429"/>
    </location>
</feature>
<comment type="caution">
    <text evidence="12">The sequence shown here is derived from an EMBL/GenBank/DDBJ whole genome shotgun (WGS) entry which is preliminary data.</text>
</comment>
<sequence>MDASSLAMLGIILALLCASAMFSGTETAFTAASRAFVTRRAKEGDRKAITLGRLSERKDRVVAAILVGNNLVNTTATALASALLISWFGEGGVAYASLVMTALLVIFSEVLPKTLALRSPDAAAMRVVPVLSGTMRLLGPVADLVNIVVRGTLRLLGFKTPEADRPGITEDELLGAIDLHGMGHAGPADLAARQERGMLRGVLALDDMTVRDVMTHRSRVVALNLAETPEKLLARVLASPHARFPLWGRDGEEILGVVHARDVLRALQAAGGDAARMDLAAVAHPASLVIETRPLREQLQDFRKAPIKMAMVLDEYGSLKGIVTLEDIVEVVVGQIVQRGEAILGDLAENGEVEVRGDLRVRDINRELGWDLPEDEAATVGGLLVARQRGIPAVGAEVTIGFYALRVLERRGQRIDRLVIRPLPAEAEA</sequence>
<evidence type="ECO:0000256" key="4">
    <source>
        <dbReference type="ARBA" id="ARBA00022737"/>
    </source>
</evidence>
<evidence type="ECO:0000256" key="3">
    <source>
        <dbReference type="ARBA" id="ARBA00022475"/>
    </source>
</evidence>
<dbReference type="Proteomes" id="UP001595420">
    <property type="component" value="Unassembled WGS sequence"/>
</dbReference>
<evidence type="ECO:0000259" key="11">
    <source>
        <dbReference type="PROSITE" id="PS51846"/>
    </source>
</evidence>
<dbReference type="SMART" id="SM00116">
    <property type="entry name" value="CBS"/>
    <property type="match status" value="2"/>
</dbReference>
<dbReference type="PANTHER" id="PTHR22777">
    <property type="entry name" value="HEMOLYSIN-RELATED"/>
    <property type="match status" value="1"/>
</dbReference>
<evidence type="ECO:0000256" key="9">
    <source>
        <dbReference type="SAM" id="SignalP"/>
    </source>
</evidence>
<keyword evidence="7 8" id="KW-0472">Membrane</keyword>
<evidence type="ECO:0000256" key="1">
    <source>
        <dbReference type="ARBA" id="ARBA00004651"/>
    </source>
</evidence>
<keyword evidence="5 6" id="KW-0129">CBS domain</keyword>
<dbReference type="Pfam" id="PF03471">
    <property type="entry name" value="CorC_HlyC"/>
    <property type="match status" value="1"/>
</dbReference>
<dbReference type="SMART" id="SM01091">
    <property type="entry name" value="CorC_HlyC"/>
    <property type="match status" value="1"/>
</dbReference>
<evidence type="ECO:0000313" key="12">
    <source>
        <dbReference type="EMBL" id="MFC2999872.1"/>
    </source>
</evidence>